<dbReference type="EMBL" id="AZAC01000015">
    <property type="protein sequence ID" value="KIX13463.1"/>
    <property type="molecule type" value="Genomic_DNA"/>
</dbReference>
<dbReference type="InterPro" id="IPR036280">
    <property type="entry name" value="Multihaem_cyt_sf"/>
</dbReference>
<name>A0A0D2HSH3_9BACT</name>
<evidence type="ECO:0000313" key="1">
    <source>
        <dbReference type="EMBL" id="KIX13463.1"/>
    </source>
</evidence>
<proteinExistence type="predicted"/>
<organism evidence="1 2">
    <name type="scientific">Dethiosulfatarculus sandiegensis</name>
    <dbReference type="NCBI Taxonomy" id="1429043"/>
    <lineage>
        <taxon>Bacteria</taxon>
        <taxon>Pseudomonadati</taxon>
        <taxon>Thermodesulfobacteriota</taxon>
        <taxon>Desulfarculia</taxon>
        <taxon>Desulfarculales</taxon>
        <taxon>Desulfarculaceae</taxon>
        <taxon>Dethiosulfatarculus</taxon>
    </lineage>
</organism>
<protein>
    <submittedName>
        <fullName evidence="1">Cytochrome C</fullName>
    </submittedName>
</protein>
<accession>A0A0D2HSH3</accession>
<reference evidence="1 2" key="1">
    <citation type="submission" date="2013-11" db="EMBL/GenBank/DDBJ databases">
        <title>Metagenomic analysis of a methanogenic consortium involved in long chain n-alkane degradation.</title>
        <authorList>
            <person name="Davidova I.A."/>
            <person name="Callaghan A.V."/>
            <person name="Wawrik B."/>
            <person name="Pruitt S."/>
            <person name="Marks C."/>
            <person name="Duncan K.E."/>
            <person name="Suflita J.M."/>
        </authorList>
    </citation>
    <scope>NUCLEOTIDE SEQUENCE [LARGE SCALE GENOMIC DNA]</scope>
    <source>
        <strain evidence="1 2">SPR</strain>
    </source>
</reference>
<dbReference type="InParanoid" id="A0A0D2HSH3"/>
<dbReference type="OrthoDB" id="9790557at2"/>
<dbReference type="Proteomes" id="UP000032233">
    <property type="component" value="Unassembled WGS sequence"/>
</dbReference>
<dbReference type="STRING" id="1429043.X474_13340"/>
<sequence length="127" mass="14643">MYDKGKIISGLVIFVALVLLPFWWQAGSAGVKPDPQLPKAEKTCVMSKEMMRTEHMQILNQWRDDVVRDADRLYVADNGKKFEMSLSNGCMRCHNDKEKFCDQCHNYLGVNPYCWDCHLTPAQKEGK</sequence>
<dbReference type="SUPFAM" id="SSF48695">
    <property type="entry name" value="Multiheme cytochromes"/>
    <property type="match status" value="1"/>
</dbReference>
<keyword evidence="2" id="KW-1185">Reference proteome</keyword>
<comment type="caution">
    <text evidence="1">The sequence shown here is derived from an EMBL/GenBank/DDBJ whole genome shotgun (WGS) entry which is preliminary data.</text>
</comment>
<dbReference type="RefSeq" id="WP_044349170.1">
    <property type="nucleotide sequence ID" value="NZ_AZAC01000015.1"/>
</dbReference>
<dbReference type="InterPro" id="IPR047668">
    <property type="entry name" value="DsrJ"/>
</dbReference>
<dbReference type="NCBIfam" id="NF038038">
    <property type="entry name" value="cytoc_DsrJ"/>
    <property type="match status" value="1"/>
</dbReference>
<evidence type="ECO:0000313" key="2">
    <source>
        <dbReference type="Proteomes" id="UP000032233"/>
    </source>
</evidence>
<gene>
    <name evidence="1" type="ORF">X474_13340</name>
</gene>
<dbReference type="AlphaFoldDB" id="A0A0D2HSH3"/>